<feature type="compositionally biased region" description="Low complexity" evidence="1">
    <location>
        <begin position="234"/>
        <end position="248"/>
    </location>
</feature>
<feature type="compositionally biased region" description="Basic and acidic residues" evidence="1">
    <location>
        <begin position="24"/>
        <end position="33"/>
    </location>
</feature>
<dbReference type="Pfam" id="PF17218">
    <property type="entry name" value="CBX7_C"/>
    <property type="match status" value="1"/>
</dbReference>
<reference evidence="2 3" key="1">
    <citation type="submission" date="2019-09" db="EMBL/GenBank/DDBJ databases">
        <title>Bird 10,000 Genomes (B10K) Project - Family phase.</title>
        <authorList>
            <person name="Zhang G."/>
        </authorList>
    </citation>
    <scope>NUCLEOTIDE SEQUENCE [LARGE SCALE GENOMIC DNA]</scope>
    <source>
        <strain evidence="2">B10K-DU-001-42</strain>
        <tissue evidence="2">Muscle</tissue>
    </source>
</reference>
<feature type="non-terminal residue" evidence="2">
    <location>
        <position position="1"/>
    </location>
</feature>
<protein>
    <submittedName>
        <fullName evidence="2">CBX2 protein</fullName>
    </submittedName>
</protein>
<feature type="compositionally biased region" description="Polar residues" evidence="1">
    <location>
        <begin position="255"/>
        <end position="266"/>
    </location>
</feature>
<gene>
    <name evidence="2" type="primary">Cbx2</name>
    <name evidence="2" type="ORF">SEMFRA_R01672</name>
</gene>
<evidence type="ECO:0000313" key="3">
    <source>
        <dbReference type="Proteomes" id="UP000536381"/>
    </source>
</evidence>
<dbReference type="EMBL" id="VWYK01043414">
    <property type="protein sequence ID" value="NXR09140.1"/>
    <property type="molecule type" value="Genomic_DNA"/>
</dbReference>
<dbReference type="GO" id="GO:0000122">
    <property type="term" value="P:negative regulation of transcription by RNA polymerase II"/>
    <property type="evidence" value="ECO:0007669"/>
    <property type="project" value="TreeGrafter"/>
</dbReference>
<feature type="compositionally biased region" description="Low complexity" evidence="1">
    <location>
        <begin position="59"/>
        <end position="72"/>
    </location>
</feature>
<feature type="compositionally biased region" description="Polar residues" evidence="1">
    <location>
        <begin position="219"/>
        <end position="228"/>
    </location>
</feature>
<evidence type="ECO:0000256" key="1">
    <source>
        <dbReference type="SAM" id="MobiDB-lite"/>
    </source>
</evidence>
<feature type="compositionally biased region" description="Low complexity" evidence="1">
    <location>
        <begin position="342"/>
        <end position="356"/>
    </location>
</feature>
<dbReference type="OrthoDB" id="8192126at2759"/>
<dbReference type="Gene3D" id="2.40.50.40">
    <property type="match status" value="1"/>
</dbReference>
<dbReference type="GO" id="GO:0000792">
    <property type="term" value="C:heterochromatin"/>
    <property type="evidence" value="ECO:0007669"/>
    <property type="project" value="TreeGrafter"/>
</dbReference>
<dbReference type="InterPro" id="IPR033773">
    <property type="entry name" value="CBX7_C"/>
</dbReference>
<dbReference type="PANTHER" id="PTHR46860">
    <property type="entry name" value="CHROMOBOX PROTEIN HOMOLOG 2"/>
    <property type="match status" value="1"/>
</dbReference>
<dbReference type="GO" id="GO:0035102">
    <property type="term" value="C:PRC1 complex"/>
    <property type="evidence" value="ECO:0007669"/>
    <property type="project" value="InterPro"/>
</dbReference>
<dbReference type="InterPro" id="IPR042796">
    <property type="entry name" value="CBX2"/>
</dbReference>
<evidence type="ECO:0000313" key="2">
    <source>
        <dbReference type="EMBL" id="NXR09140.1"/>
    </source>
</evidence>
<feature type="region of interest" description="Disordered" evidence="1">
    <location>
        <begin position="24"/>
        <end position="204"/>
    </location>
</feature>
<dbReference type="AlphaFoldDB" id="A0A7L2ICX2"/>
<feature type="compositionally biased region" description="Basic and acidic residues" evidence="1">
    <location>
        <begin position="81"/>
        <end position="93"/>
    </location>
</feature>
<feature type="compositionally biased region" description="Low complexity" evidence="1">
    <location>
        <begin position="363"/>
        <end position="376"/>
    </location>
</feature>
<feature type="non-terminal residue" evidence="2">
    <location>
        <position position="497"/>
    </location>
</feature>
<proteinExistence type="predicted"/>
<keyword evidence="3" id="KW-1185">Reference proteome</keyword>
<name>A0A7L2ICX2_9PICI</name>
<feature type="compositionally biased region" description="Polar residues" evidence="1">
    <location>
        <begin position="313"/>
        <end position="335"/>
    </location>
</feature>
<comment type="caution">
    <text evidence="2">The sequence shown here is derived from an EMBL/GenBank/DDBJ whole genome shotgun (WGS) entry which is preliminary data.</text>
</comment>
<dbReference type="Proteomes" id="UP000536381">
    <property type="component" value="Unassembled WGS sequence"/>
</dbReference>
<feature type="compositionally biased region" description="Basic residues" evidence="1">
    <location>
        <begin position="34"/>
        <end position="46"/>
    </location>
</feature>
<feature type="compositionally biased region" description="Low complexity" evidence="1">
    <location>
        <begin position="299"/>
        <end position="312"/>
    </location>
</feature>
<organism evidence="2 3">
    <name type="scientific">Semnornis frantzii</name>
    <dbReference type="NCBI Taxonomy" id="91796"/>
    <lineage>
        <taxon>Eukaryota</taxon>
        <taxon>Metazoa</taxon>
        <taxon>Chordata</taxon>
        <taxon>Craniata</taxon>
        <taxon>Vertebrata</taxon>
        <taxon>Euteleostomi</taxon>
        <taxon>Archelosauria</taxon>
        <taxon>Archosauria</taxon>
        <taxon>Dinosauria</taxon>
        <taxon>Saurischia</taxon>
        <taxon>Theropoda</taxon>
        <taxon>Coelurosauria</taxon>
        <taxon>Aves</taxon>
        <taxon>Neognathae</taxon>
        <taxon>Neoaves</taxon>
        <taxon>Telluraves</taxon>
        <taxon>Coraciimorphae</taxon>
        <taxon>Piciformes</taxon>
        <taxon>Ramphastidae</taxon>
        <taxon>Semnornis</taxon>
    </lineage>
</organism>
<feature type="compositionally biased region" description="Low complexity" evidence="1">
    <location>
        <begin position="173"/>
        <end position="192"/>
    </location>
</feature>
<accession>A0A7L2ICX2</accession>
<sequence>CFRHNSWEPEENILDPRLLLAFQKKEHEKEVQNRKRGKRPRGRPRKHVEPEMPTKTAKSSSSSSSTSSSSSSSDEEDESDLEAKRGPRSRETHPVPQKKAQILVAKPDMKDTSRKKRGRKPLPPEQKAARRTVNLTKVLKTSRKEVGGSAKLMGKLQPQHSSQGSGMATMKDSPSTLAGLSSGSSSAENLSNMMKSGSTSPNRAQISWQSSIVHYMNRMSQSQNSAETSPLGRLALKSQASSKSSLGLDLKMRNQKGSGELSTQGPKTVKAPNSGAGGDQKSGFAAGGQALHNGNKTPASSSGAGNQQASSQEMNLQALNLQSVKNGVSTASGSNLPRHLCSALSKGSGGSTAASTGAGGTKGSTAGAGSNATSASVRSGGDGAKNEKQTHRAGDRDSAKSGTASTQEGHAASENRKPAALSEMSTGDETSSDSDRDSASFPGVGQNMSVSIQTSQDWKPTRSLIEHVFVTDVTANLITVTVKESPTSVGFFNLRQY</sequence>
<feature type="region of interest" description="Disordered" evidence="1">
    <location>
        <begin position="219"/>
        <end position="447"/>
    </location>
</feature>
<feature type="compositionally biased region" description="Basic and acidic residues" evidence="1">
    <location>
        <begin position="384"/>
        <end position="399"/>
    </location>
</feature>
<feature type="compositionally biased region" description="Polar residues" evidence="1">
    <location>
        <begin position="193"/>
        <end position="204"/>
    </location>
</feature>
<dbReference type="PANTHER" id="PTHR46860:SF1">
    <property type="entry name" value="CHROMOBOX PROTEIN HOMOLOG 2"/>
    <property type="match status" value="1"/>
</dbReference>